<name>A0A9W8J2E0_9AGAR</name>
<dbReference type="Proteomes" id="UP001140091">
    <property type="component" value="Unassembled WGS sequence"/>
</dbReference>
<keyword evidence="4" id="KW-1185">Reference proteome</keyword>
<evidence type="ECO:0000313" key="3">
    <source>
        <dbReference type="EMBL" id="KAJ2927241.1"/>
    </source>
</evidence>
<dbReference type="AlphaFoldDB" id="A0A9W8J2E0"/>
<feature type="domain" description="HMG" evidence="2">
    <location>
        <begin position="335"/>
        <end position="464"/>
    </location>
</feature>
<feature type="non-terminal residue" evidence="3">
    <location>
        <position position="736"/>
    </location>
</feature>
<proteinExistence type="predicted"/>
<evidence type="ECO:0000313" key="4">
    <source>
        <dbReference type="Proteomes" id="UP001140091"/>
    </source>
</evidence>
<dbReference type="InterPro" id="IPR040648">
    <property type="entry name" value="HMGXB3_CxC4"/>
</dbReference>
<organism evidence="3 4">
    <name type="scientific">Candolleomyces eurysporus</name>
    <dbReference type="NCBI Taxonomy" id="2828524"/>
    <lineage>
        <taxon>Eukaryota</taxon>
        <taxon>Fungi</taxon>
        <taxon>Dikarya</taxon>
        <taxon>Basidiomycota</taxon>
        <taxon>Agaricomycotina</taxon>
        <taxon>Agaricomycetes</taxon>
        <taxon>Agaricomycetidae</taxon>
        <taxon>Agaricales</taxon>
        <taxon>Agaricineae</taxon>
        <taxon>Psathyrellaceae</taxon>
        <taxon>Candolleomyces</taxon>
    </lineage>
</organism>
<feature type="compositionally biased region" description="Basic residues" evidence="1">
    <location>
        <begin position="44"/>
        <end position="56"/>
    </location>
</feature>
<gene>
    <name evidence="3" type="ORF">H1R20_g9852</name>
</gene>
<dbReference type="OrthoDB" id="5598737at2759"/>
<evidence type="ECO:0000259" key="2">
    <source>
        <dbReference type="Pfam" id="PF18717"/>
    </source>
</evidence>
<accession>A0A9W8J2E0</accession>
<comment type="caution">
    <text evidence="3">The sequence shown here is derived from an EMBL/GenBank/DDBJ whole genome shotgun (WGS) entry which is preliminary data.</text>
</comment>
<dbReference type="Pfam" id="PF18717">
    <property type="entry name" value="CxC4"/>
    <property type="match status" value="1"/>
</dbReference>
<protein>
    <recommendedName>
        <fullName evidence="2">HMG domain-containing protein</fullName>
    </recommendedName>
</protein>
<sequence length="736" mass="81525">MPPRQLERDDLDLNYEYPVDLFEQAASGDTWISPTKAVKEYHRPLKRRKASKRGPRTKSDVLPTLEAQSSQDLATDDVDAGIWDSMSMDPISSPAFIQPSSPVSAERDPDANLADYIEAVETFGAGWYCINESLFVVQGWDARRTKPTNIWYHLQHLEIENEVHVACTCPRHSQHPSCIHEEFFNMYDVDSLLSMTALIEAPGNANVAIYFRQQLPNSPDFLTMFSVKGVSTSELKGRAIVSHTGVSPSGGTWKCSKHSSGLLCVHVRDAFELFQSVIGEDGQELDPVMFANTQALASLTRLESVSHSPILPPISLGLKDDPVLYPRPLPFRCPPVSPLMLKNGGSCPCPGGRTFYNPDSPTVKRSCRIFTLFTVYEGLIQVQACPTCPQTRRRFIGPDLREQGLFNYNNSILVSHELLDEYTFAFVTSETPFNAFVATVAHRYTVSGTEFMGDDLFRSIWFAYATRLALDNDMCCTRCGTYPETVIWDGITLAFGRKHLSSTLSPPTQTSATSIQRFNVKNHPRQQLLLDPVLRKLIRQVVNAPKLELEAASANGIREGTPSDAALAQMELDRQSSQVAEHLNRINAVHGGLRKECEPLASLFLDSYGAVAYSQKKSAPSATTRFFSPEESILQMVNGAALADLNDFMATPQPKHLTKLLSIPGLYRILKGQSSINDFVPLLQWLAKRATAVLQELSVECIPLSNGAGVGVLNSNWKVTGTFYSLPQDLPSATLR</sequence>
<feature type="region of interest" description="Disordered" evidence="1">
    <location>
        <begin position="42"/>
        <end position="73"/>
    </location>
</feature>
<dbReference type="EMBL" id="JANBPK010001022">
    <property type="protein sequence ID" value="KAJ2927241.1"/>
    <property type="molecule type" value="Genomic_DNA"/>
</dbReference>
<reference evidence="3" key="1">
    <citation type="submission" date="2022-06" db="EMBL/GenBank/DDBJ databases">
        <title>Genome Sequence of Candolleomyces eurysporus.</title>
        <authorList>
            <person name="Buettner E."/>
        </authorList>
    </citation>
    <scope>NUCLEOTIDE SEQUENCE</scope>
    <source>
        <strain evidence="3">VTCC 930004</strain>
    </source>
</reference>
<evidence type="ECO:0000256" key="1">
    <source>
        <dbReference type="SAM" id="MobiDB-lite"/>
    </source>
</evidence>